<dbReference type="EMBL" id="JAGVWF010000037">
    <property type="protein sequence ID" value="MBS3059318.1"/>
    <property type="molecule type" value="Genomic_DNA"/>
</dbReference>
<protein>
    <submittedName>
        <fullName evidence="3">CpaF family protein</fullName>
    </submittedName>
</protein>
<dbReference type="GO" id="GO:0016887">
    <property type="term" value="F:ATP hydrolysis activity"/>
    <property type="evidence" value="ECO:0007669"/>
    <property type="project" value="InterPro"/>
</dbReference>
<dbReference type="Gene3D" id="3.30.450.380">
    <property type="match status" value="1"/>
</dbReference>
<dbReference type="PANTHER" id="PTHR30486">
    <property type="entry name" value="TWITCHING MOTILITY PROTEIN PILT"/>
    <property type="match status" value="1"/>
</dbReference>
<evidence type="ECO:0000313" key="4">
    <source>
        <dbReference type="EMBL" id="MBS3059318.1"/>
    </source>
</evidence>
<reference evidence="4" key="3">
    <citation type="submission" date="2021-05" db="EMBL/GenBank/DDBJ databases">
        <title>Protein family content uncovers lineage relationships and bacterial pathway maintenance mechanisms in DPANN archaea.</title>
        <authorList>
            <person name="Castelle C.J."/>
            <person name="Meheust R."/>
            <person name="Jaffe A.L."/>
            <person name="Seitz K."/>
            <person name="Gong X."/>
            <person name="Baker B.J."/>
            <person name="Banfield J.F."/>
        </authorList>
    </citation>
    <scope>NUCLEOTIDE SEQUENCE</scope>
    <source>
        <strain evidence="4">RIFCSPHIGHO2_01_FULL_GW2011_AR10_43_9</strain>
    </source>
</reference>
<proteinExistence type="inferred from homology"/>
<dbReference type="InterPro" id="IPR050921">
    <property type="entry name" value="T4SS_GSP_E_ATPase"/>
</dbReference>
<dbReference type="AlphaFoldDB" id="A0A7J4IRQ1"/>
<dbReference type="Proteomes" id="UP000683213">
    <property type="component" value="Unassembled WGS sequence"/>
</dbReference>
<comment type="similarity">
    <text evidence="1">Belongs to the GSP E family.</text>
</comment>
<dbReference type="EMBL" id="DUFG01000013">
    <property type="protein sequence ID" value="HIH08191.1"/>
    <property type="molecule type" value="Genomic_DNA"/>
</dbReference>
<sequence>MASSLKEIKGVKVDSYGETEIFEGFPVFFYSVVQAPLSEQEKNIASLLRSLIVGKISLDAAQQSSALKIGSDFLAEFQDRIISTVNYKEGLSKIMSPEDYDALRVDLIALLKQFFPNLKNTPELVNQVLDATVGYGRISSLMRDSELEEIMINGFDRPVFVFHKTFGMCKANLVFQKGPELELLINKIASTVGKTFDDSGPLLDARLLGGNRANATYPLVTPFGPSLTIRKFTRTPLSIIDLIANSTLSSELAAFLWVMVEGLNIEPMNIIITGGTGSGKTTTLNVLSSFIRHQDRIVTIEDTLELDLGSRENWVQLESKPHSRESPEVTMDDLLKNALRMRPDRILVGEVRGSEARTLFVAMDTGHQGSMGTLHSNSSSEMILRLKAEPMGVPEAMIPLLDLIVVQYRMYIKGKGILRRIAQVSEVASMEKQALLSNVFEWNRSVDKIVKTDIPSHIMEKLADKTMRTKKEISREIDVRKKVFDWMLANNIHSTPDVETVIQRYYYDAETILERVAADL</sequence>
<dbReference type="CDD" id="cd01130">
    <property type="entry name" value="VirB11-like_ATPase"/>
    <property type="match status" value="1"/>
</dbReference>
<dbReference type="Proteomes" id="UP000577419">
    <property type="component" value="Unassembled WGS sequence"/>
</dbReference>
<reference evidence="3" key="1">
    <citation type="journal article" date="2020" name="bioRxiv">
        <title>A rank-normalized archaeal taxonomy based on genome phylogeny resolves widespread incomplete and uneven classifications.</title>
        <authorList>
            <person name="Rinke C."/>
            <person name="Chuvochina M."/>
            <person name="Mussig A.J."/>
            <person name="Chaumeil P.-A."/>
            <person name="Waite D.W."/>
            <person name="Whitman W.B."/>
            <person name="Parks D.H."/>
            <person name="Hugenholtz P."/>
        </authorList>
    </citation>
    <scope>NUCLEOTIDE SEQUENCE</scope>
    <source>
        <strain evidence="3">UBA10011</strain>
    </source>
</reference>
<reference evidence="4" key="2">
    <citation type="submission" date="2021-03" db="EMBL/GenBank/DDBJ databases">
        <authorList>
            <person name="Jaffe A."/>
        </authorList>
    </citation>
    <scope>NUCLEOTIDE SEQUENCE</scope>
    <source>
        <strain evidence="4">RIFCSPHIGHO2_01_FULL_GW2011_AR10_43_9</strain>
    </source>
</reference>
<dbReference type="Gene3D" id="3.40.50.300">
    <property type="entry name" value="P-loop containing nucleotide triphosphate hydrolases"/>
    <property type="match status" value="1"/>
</dbReference>
<dbReference type="InterPro" id="IPR001482">
    <property type="entry name" value="T2SS/T4SS_dom"/>
</dbReference>
<dbReference type="InterPro" id="IPR027417">
    <property type="entry name" value="P-loop_NTPase"/>
</dbReference>
<organism evidence="3 5">
    <name type="scientific">Candidatus Iainarchaeum sp</name>
    <dbReference type="NCBI Taxonomy" id="3101447"/>
    <lineage>
        <taxon>Archaea</taxon>
        <taxon>Candidatus Iainarchaeota</taxon>
        <taxon>Candidatus Iainarchaeia</taxon>
        <taxon>Candidatus Iainarchaeales</taxon>
        <taxon>Candidatus Iainarchaeaceae</taxon>
        <taxon>Candidatus Iainarchaeum</taxon>
    </lineage>
</organism>
<evidence type="ECO:0000259" key="2">
    <source>
        <dbReference type="Pfam" id="PF00437"/>
    </source>
</evidence>
<comment type="caution">
    <text evidence="3">The sequence shown here is derived from an EMBL/GenBank/DDBJ whole genome shotgun (WGS) entry which is preliminary data.</text>
</comment>
<dbReference type="PANTHER" id="PTHR30486:SF15">
    <property type="entry name" value="TYPE II_IV SECRETION SYSTEM ATPASE"/>
    <property type="match status" value="1"/>
</dbReference>
<feature type="domain" description="Bacterial type II secretion system protein E" evidence="2">
    <location>
        <begin position="216"/>
        <end position="399"/>
    </location>
</feature>
<gene>
    <name evidence="3" type="ORF">HA237_02345</name>
    <name evidence="4" type="ORF">J4224_02730</name>
</gene>
<evidence type="ECO:0000256" key="1">
    <source>
        <dbReference type="ARBA" id="ARBA00006611"/>
    </source>
</evidence>
<evidence type="ECO:0000313" key="3">
    <source>
        <dbReference type="EMBL" id="HIH08191.1"/>
    </source>
</evidence>
<dbReference type="Pfam" id="PF00437">
    <property type="entry name" value="T2SSE"/>
    <property type="match status" value="1"/>
</dbReference>
<name>A0A7J4IRQ1_9ARCH</name>
<evidence type="ECO:0000313" key="5">
    <source>
        <dbReference type="Proteomes" id="UP000577419"/>
    </source>
</evidence>
<dbReference type="SUPFAM" id="SSF52540">
    <property type="entry name" value="P-loop containing nucleoside triphosphate hydrolases"/>
    <property type="match status" value="1"/>
</dbReference>
<accession>A0A7J4IRQ1</accession>